<dbReference type="PANTHER" id="PTHR10762:SF2">
    <property type="entry name" value="2-(3-AMINO-3-CARBOXYPROPYL)HISTIDINE SYNTHASE SUBUNIT 2"/>
    <property type="match status" value="1"/>
</dbReference>
<dbReference type="PANTHER" id="PTHR10762">
    <property type="entry name" value="DIPHTHAMIDE BIOSYNTHESIS PROTEIN"/>
    <property type="match status" value="1"/>
</dbReference>
<dbReference type="InterPro" id="IPR016435">
    <property type="entry name" value="DPH1/DPH2"/>
</dbReference>
<evidence type="ECO:0008006" key="3">
    <source>
        <dbReference type="Google" id="ProtNLM"/>
    </source>
</evidence>
<reference evidence="1 2" key="1">
    <citation type="journal article" date="2015" name="Genome Biol. Evol.">
        <title>Comparative Genomics of a Bacterivorous Green Alga Reveals Evolutionary Causalities and Consequences of Phago-Mixotrophic Mode of Nutrition.</title>
        <authorList>
            <person name="Burns J.A."/>
            <person name="Paasch A."/>
            <person name="Narechania A."/>
            <person name="Kim E."/>
        </authorList>
    </citation>
    <scope>NUCLEOTIDE SEQUENCE [LARGE SCALE GENOMIC DNA]</scope>
    <source>
        <strain evidence="1 2">PLY_AMNH</strain>
    </source>
</reference>
<organism evidence="1 2">
    <name type="scientific">Cymbomonas tetramitiformis</name>
    <dbReference type="NCBI Taxonomy" id="36881"/>
    <lineage>
        <taxon>Eukaryota</taxon>
        <taxon>Viridiplantae</taxon>
        <taxon>Chlorophyta</taxon>
        <taxon>Pyramimonadophyceae</taxon>
        <taxon>Pyramimonadales</taxon>
        <taxon>Pyramimonadaceae</taxon>
        <taxon>Cymbomonas</taxon>
    </lineage>
</organism>
<protein>
    <recommendedName>
        <fullName evidence="3">2-(3-amino-3-carboxypropyl)histidine synthase subunit 2</fullName>
    </recommendedName>
</protein>
<accession>A0AAE0FNS9</accession>
<sequence length="111" mass="11783">MAASQETSSLGERYEIARTVDFVCSRGYTRVALQFPDHLLGEAASVAQAVETACQSKVDSLQQAGQPTPAEAPRFFVLADTTFGSCCVDEVAAAHMNAQCIIHYGPACLSP</sequence>
<dbReference type="GO" id="GO:0017183">
    <property type="term" value="P:protein histidyl modification to diphthamide"/>
    <property type="evidence" value="ECO:0007669"/>
    <property type="project" value="InterPro"/>
</dbReference>
<dbReference type="AlphaFoldDB" id="A0AAE0FNS9"/>
<keyword evidence="2" id="KW-1185">Reference proteome</keyword>
<evidence type="ECO:0000313" key="1">
    <source>
        <dbReference type="EMBL" id="KAK3263261.1"/>
    </source>
</evidence>
<dbReference type="GO" id="GO:0090560">
    <property type="term" value="F:2-(3-amino-3-carboxypropyl)histidine synthase activity"/>
    <property type="evidence" value="ECO:0007669"/>
    <property type="project" value="InterPro"/>
</dbReference>
<dbReference type="Gene3D" id="3.40.50.11840">
    <property type="entry name" value="Diphthamide synthesis DPH1/DPH2 domain 1"/>
    <property type="match status" value="1"/>
</dbReference>
<comment type="caution">
    <text evidence="1">The sequence shown here is derived from an EMBL/GenBank/DDBJ whole genome shotgun (WGS) entry which is preliminary data.</text>
</comment>
<dbReference type="SFLD" id="SFLDS00032">
    <property type="entry name" value="Radical_SAM_3-amino-3-carboxyp"/>
    <property type="match status" value="1"/>
</dbReference>
<dbReference type="NCBIfam" id="TIGR00322">
    <property type="entry name" value="diphth2_R"/>
    <property type="match status" value="1"/>
</dbReference>
<dbReference type="Proteomes" id="UP001190700">
    <property type="component" value="Unassembled WGS sequence"/>
</dbReference>
<dbReference type="EMBL" id="LGRX02015602">
    <property type="protein sequence ID" value="KAK3263261.1"/>
    <property type="molecule type" value="Genomic_DNA"/>
</dbReference>
<evidence type="ECO:0000313" key="2">
    <source>
        <dbReference type="Proteomes" id="UP001190700"/>
    </source>
</evidence>
<gene>
    <name evidence="1" type="ORF">CYMTET_27924</name>
</gene>
<name>A0AAE0FNS9_9CHLO</name>
<dbReference type="Pfam" id="PF01866">
    <property type="entry name" value="Diphthamide_syn"/>
    <property type="match status" value="1"/>
</dbReference>
<dbReference type="InterPro" id="IPR042263">
    <property type="entry name" value="DPH1/DPH2_1"/>
</dbReference>
<proteinExistence type="predicted"/>